<keyword evidence="3" id="KW-0813">Transport</keyword>
<dbReference type="PANTHER" id="PTHR30472">
    <property type="entry name" value="FERRIC ENTEROBACTIN TRANSPORT SYSTEM PERMEASE PROTEIN"/>
    <property type="match status" value="1"/>
</dbReference>
<dbReference type="PANTHER" id="PTHR30472:SF67">
    <property type="entry name" value="PERMEASE OF ABC TRANSPORTER-RELATED"/>
    <property type="match status" value="1"/>
</dbReference>
<evidence type="ECO:0000256" key="2">
    <source>
        <dbReference type="ARBA" id="ARBA00007935"/>
    </source>
</evidence>
<dbReference type="GO" id="GO:0033214">
    <property type="term" value="P:siderophore-iron import into cell"/>
    <property type="evidence" value="ECO:0007669"/>
    <property type="project" value="TreeGrafter"/>
</dbReference>
<dbReference type="Pfam" id="PF01032">
    <property type="entry name" value="FecCD"/>
    <property type="match status" value="1"/>
</dbReference>
<evidence type="ECO:0000256" key="6">
    <source>
        <dbReference type="ARBA" id="ARBA00022989"/>
    </source>
</evidence>
<feature type="non-terminal residue" evidence="9">
    <location>
        <position position="164"/>
    </location>
</feature>
<keyword evidence="7 8" id="KW-0472">Membrane</keyword>
<evidence type="ECO:0000313" key="9">
    <source>
        <dbReference type="EMBL" id="NGO72914.1"/>
    </source>
</evidence>
<evidence type="ECO:0000256" key="3">
    <source>
        <dbReference type="ARBA" id="ARBA00022448"/>
    </source>
</evidence>
<keyword evidence="4" id="KW-1003">Cell membrane</keyword>
<keyword evidence="5 8" id="KW-0812">Transmembrane</keyword>
<name>A0A6G4X840_9ACTN</name>
<evidence type="ECO:0000256" key="1">
    <source>
        <dbReference type="ARBA" id="ARBA00004651"/>
    </source>
</evidence>
<dbReference type="AlphaFoldDB" id="A0A6G4X840"/>
<proteinExistence type="inferred from homology"/>
<dbReference type="GO" id="GO:0005886">
    <property type="term" value="C:plasma membrane"/>
    <property type="evidence" value="ECO:0007669"/>
    <property type="project" value="UniProtKB-SubCell"/>
</dbReference>
<dbReference type="GO" id="GO:0022857">
    <property type="term" value="F:transmembrane transporter activity"/>
    <property type="evidence" value="ECO:0007669"/>
    <property type="project" value="InterPro"/>
</dbReference>
<feature type="transmembrane region" description="Helical" evidence="8">
    <location>
        <begin position="42"/>
        <end position="63"/>
    </location>
</feature>
<evidence type="ECO:0000256" key="5">
    <source>
        <dbReference type="ARBA" id="ARBA00022692"/>
    </source>
</evidence>
<keyword evidence="6 8" id="KW-1133">Transmembrane helix</keyword>
<comment type="subcellular location">
    <subcellularLocation>
        <location evidence="1">Cell membrane</location>
        <topology evidence="1">Multi-pass membrane protein</topology>
    </subcellularLocation>
</comment>
<dbReference type="InterPro" id="IPR000522">
    <property type="entry name" value="ABC_transptr_permease_BtuC"/>
</dbReference>
<protein>
    <submittedName>
        <fullName evidence="9">Iron ABC transporter permease</fullName>
    </submittedName>
</protein>
<keyword evidence="10" id="KW-1185">Reference proteome</keyword>
<feature type="transmembrane region" description="Helical" evidence="8">
    <location>
        <begin position="126"/>
        <end position="146"/>
    </location>
</feature>
<sequence>MLASLALGSVRIPVGDVVRALTGGAEPGPFTTIVRDVRLPRVLLAAVVGAGLALVGTVLQALVRNPVADPYLLGISAGASTGAVLVVVLGVGAVSMNAGAFAGSLCALLAVYAMARRGGTMTTGRLVLAGVALQYILSALTSLILVTSADTQHLREIIFWTLGG</sequence>
<comment type="similarity">
    <text evidence="2">Belongs to the binding-protein-dependent transport system permease family. FecCD subfamily.</text>
</comment>
<dbReference type="EMBL" id="JAAKZZ010000570">
    <property type="protein sequence ID" value="NGO72914.1"/>
    <property type="molecule type" value="Genomic_DNA"/>
</dbReference>
<accession>A0A6G4X840</accession>
<dbReference type="SUPFAM" id="SSF81345">
    <property type="entry name" value="ABC transporter involved in vitamin B12 uptake, BtuC"/>
    <property type="match status" value="1"/>
</dbReference>
<evidence type="ECO:0000256" key="7">
    <source>
        <dbReference type="ARBA" id="ARBA00023136"/>
    </source>
</evidence>
<reference evidence="9 10" key="1">
    <citation type="submission" date="2020-02" db="EMBL/GenBank/DDBJ databases">
        <title>Whole-genome analyses of novel actinobacteria.</title>
        <authorList>
            <person name="Sahin N."/>
            <person name="Tatar D."/>
        </authorList>
    </citation>
    <scope>NUCLEOTIDE SEQUENCE [LARGE SCALE GENOMIC DNA]</scope>
    <source>
        <strain evidence="9 10">SB3404</strain>
    </source>
</reference>
<evidence type="ECO:0000313" key="10">
    <source>
        <dbReference type="Proteomes" id="UP000477722"/>
    </source>
</evidence>
<dbReference type="Gene3D" id="1.10.3470.10">
    <property type="entry name" value="ABC transporter involved in vitamin B12 uptake, BtuC"/>
    <property type="match status" value="1"/>
</dbReference>
<dbReference type="RefSeq" id="WP_165302576.1">
    <property type="nucleotide sequence ID" value="NZ_JAAKZZ010000570.1"/>
</dbReference>
<evidence type="ECO:0000256" key="8">
    <source>
        <dbReference type="SAM" id="Phobius"/>
    </source>
</evidence>
<evidence type="ECO:0000256" key="4">
    <source>
        <dbReference type="ARBA" id="ARBA00022475"/>
    </source>
</evidence>
<dbReference type="InterPro" id="IPR037294">
    <property type="entry name" value="ABC_BtuC-like"/>
</dbReference>
<feature type="transmembrane region" description="Helical" evidence="8">
    <location>
        <begin position="83"/>
        <end position="114"/>
    </location>
</feature>
<dbReference type="Proteomes" id="UP000477722">
    <property type="component" value="Unassembled WGS sequence"/>
</dbReference>
<gene>
    <name evidence="9" type="ORF">G5C65_32155</name>
</gene>
<comment type="caution">
    <text evidence="9">The sequence shown here is derived from an EMBL/GenBank/DDBJ whole genome shotgun (WGS) entry which is preliminary data.</text>
</comment>
<organism evidence="9 10">
    <name type="scientific">Streptomyces boncukensis</name>
    <dbReference type="NCBI Taxonomy" id="2711219"/>
    <lineage>
        <taxon>Bacteria</taxon>
        <taxon>Bacillati</taxon>
        <taxon>Actinomycetota</taxon>
        <taxon>Actinomycetes</taxon>
        <taxon>Kitasatosporales</taxon>
        <taxon>Streptomycetaceae</taxon>
        <taxon>Streptomyces</taxon>
    </lineage>
</organism>